<keyword evidence="2" id="KW-1185">Reference proteome</keyword>
<name>A0AAQ0HLF9_PARVE</name>
<comment type="caution">
    <text evidence="1">The sequence shown here is derived from an EMBL/GenBank/DDBJ whole genome shotgun (WGS) entry which is preliminary data.</text>
</comment>
<accession>A0AAQ0HLF9</accession>
<organism evidence="1 2">
    <name type="scientific">Paracoccus versutus</name>
    <name type="common">Thiobacillus versutus</name>
    <dbReference type="NCBI Taxonomy" id="34007"/>
    <lineage>
        <taxon>Bacteria</taxon>
        <taxon>Pseudomonadati</taxon>
        <taxon>Pseudomonadota</taxon>
        <taxon>Alphaproteobacteria</taxon>
        <taxon>Rhodobacterales</taxon>
        <taxon>Paracoccaceae</taxon>
        <taxon>Paracoccus</taxon>
    </lineage>
</organism>
<dbReference type="Proteomes" id="UP000256794">
    <property type="component" value="Unassembled WGS sequence"/>
</dbReference>
<evidence type="ECO:0000313" key="1">
    <source>
        <dbReference type="EMBL" id="REG55590.1"/>
    </source>
</evidence>
<evidence type="ECO:0000313" key="2">
    <source>
        <dbReference type="Proteomes" id="UP000256794"/>
    </source>
</evidence>
<dbReference type="Pfam" id="PF11316">
    <property type="entry name" value="Rhamno_transf"/>
    <property type="match status" value="1"/>
</dbReference>
<proteinExistence type="predicted"/>
<gene>
    <name evidence="1" type="ORF">ATH84_100229</name>
</gene>
<protein>
    <submittedName>
        <fullName evidence="1">Rhamnosyltransferase</fullName>
    </submittedName>
</protein>
<dbReference type="AlphaFoldDB" id="A0AAQ0HLF9"/>
<reference evidence="1 2" key="1">
    <citation type="submission" date="2018-08" db="EMBL/GenBank/DDBJ databases">
        <title>Genomic Encyclopedia of Archaeal and Bacterial Type Strains, Phase II (KMG-II): from individual species to whole genera.</title>
        <authorList>
            <person name="Goeker M."/>
        </authorList>
    </citation>
    <scope>NUCLEOTIDE SEQUENCE [LARGE SCALE GENOMIC DNA]</scope>
    <source>
        <strain evidence="1 2">DSM 582</strain>
    </source>
</reference>
<dbReference type="CDD" id="cd00761">
    <property type="entry name" value="Glyco_tranf_GTA_type"/>
    <property type="match status" value="1"/>
</dbReference>
<dbReference type="EMBL" id="QUMX01000002">
    <property type="protein sequence ID" value="REG55590.1"/>
    <property type="molecule type" value="Genomic_DNA"/>
</dbReference>
<sequence>MMRRPVAPMFRGQAPRTLDRAARAARLPPVRVTRKGQGLQDVIVGICRFSFLGRCDWAGTAGQGAGAPELLAQRGALLYSPERLERRFAAFETLCLPSVKAQTDGDFRFWLLTSPEMPRPWLERLRDLCAGVPQIRLIVSDKRETVNALREPLREAAEAAGRPVIQFRVDDDDAFSRHHVARIRRHARRFADLPAFAISYPQGLVMGSYQGEPISYWRAHQPFLGAGAAVRMRGPGRCIYAYNHFQLPKHFPAFTDVGGLGYVQTRWDEGDSVATIVARFPKWFQQLDPAEFQRELAEDFPFLQGIDLGFVERKGAA</sequence>
<dbReference type="InterPro" id="IPR021466">
    <property type="entry name" value="Put_rhamnosyl_transferase"/>
</dbReference>